<proteinExistence type="inferred from homology"/>
<dbReference type="InterPro" id="IPR036163">
    <property type="entry name" value="HMA_dom_sf"/>
</dbReference>
<feature type="transmembrane region" description="Helical" evidence="7">
    <location>
        <begin position="1123"/>
        <end position="1142"/>
    </location>
</feature>
<dbReference type="Gene3D" id="2.70.150.10">
    <property type="entry name" value="Calcium-transporting ATPase, cytoplasmic transduction domain A"/>
    <property type="match status" value="1"/>
</dbReference>
<comment type="similarity">
    <text evidence="7">Belongs to the cation transport ATPase (P-type) (TC 3.A.3) family. Type IB subfamily.</text>
</comment>
<feature type="transmembrane region" description="Helical" evidence="7">
    <location>
        <begin position="595"/>
        <end position="619"/>
    </location>
</feature>
<dbReference type="PANTHER" id="PTHR46594">
    <property type="entry name" value="P-TYPE CATION-TRANSPORTING ATPASE"/>
    <property type="match status" value="1"/>
</dbReference>
<dbReference type="GO" id="GO:0005524">
    <property type="term" value="F:ATP binding"/>
    <property type="evidence" value="ECO:0007669"/>
    <property type="project" value="UniProtKB-UniRule"/>
</dbReference>
<dbReference type="SFLD" id="SFLDS00003">
    <property type="entry name" value="Haloacid_Dehalogenase"/>
    <property type="match status" value="1"/>
</dbReference>
<dbReference type="PROSITE" id="PS01047">
    <property type="entry name" value="HMA_1"/>
    <property type="match status" value="1"/>
</dbReference>
<dbReference type="InterPro" id="IPR008250">
    <property type="entry name" value="ATPase_P-typ_transduc_dom_A_sf"/>
</dbReference>
<dbReference type="Pfam" id="PF00122">
    <property type="entry name" value="E1-E2_ATPase"/>
    <property type="match status" value="1"/>
</dbReference>
<reference evidence="9 10" key="1">
    <citation type="submission" date="2019-10" db="EMBL/GenBank/DDBJ databases">
        <authorList>
            <person name="Palmer J.M."/>
        </authorList>
    </citation>
    <scope>NUCLEOTIDE SEQUENCE [LARGE SCALE GENOMIC DNA]</scope>
    <source>
        <strain evidence="9 10">TWF506</strain>
    </source>
</reference>
<dbReference type="GO" id="GO:0016020">
    <property type="term" value="C:membrane"/>
    <property type="evidence" value="ECO:0007669"/>
    <property type="project" value="UniProtKB-SubCell"/>
</dbReference>
<evidence type="ECO:0000256" key="5">
    <source>
        <dbReference type="ARBA" id="ARBA00022989"/>
    </source>
</evidence>
<dbReference type="InterPro" id="IPR056236">
    <property type="entry name" value="HMA_PCA1"/>
</dbReference>
<dbReference type="PRINTS" id="PR00119">
    <property type="entry name" value="CATATPASE"/>
</dbReference>
<comment type="caution">
    <text evidence="9">The sequence shown here is derived from an EMBL/GenBank/DDBJ whole genome shotgun (WGS) entry which is preliminary data.</text>
</comment>
<dbReference type="InterPro" id="IPR059000">
    <property type="entry name" value="ATPase_P-type_domA"/>
</dbReference>
<evidence type="ECO:0000256" key="2">
    <source>
        <dbReference type="ARBA" id="ARBA00022692"/>
    </source>
</evidence>
<feature type="transmembrane region" description="Helical" evidence="7">
    <location>
        <begin position="777"/>
        <end position="798"/>
    </location>
</feature>
<evidence type="ECO:0000256" key="4">
    <source>
        <dbReference type="ARBA" id="ARBA00022967"/>
    </source>
</evidence>
<keyword evidence="5 7" id="KW-1133">Transmembrane helix</keyword>
<dbReference type="CDD" id="cd00371">
    <property type="entry name" value="HMA"/>
    <property type="match status" value="1"/>
</dbReference>
<evidence type="ECO:0000256" key="7">
    <source>
        <dbReference type="RuleBase" id="RU362081"/>
    </source>
</evidence>
<feature type="transmembrane region" description="Helical" evidence="7">
    <location>
        <begin position="631"/>
        <end position="649"/>
    </location>
</feature>
<dbReference type="NCBIfam" id="TIGR01494">
    <property type="entry name" value="ATPase_P-type"/>
    <property type="match status" value="1"/>
</dbReference>
<feature type="transmembrane region" description="Helical" evidence="7">
    <location>
        <begin position="818"/>
        <end position="845"/>
    </location>
</feature>
<evidence type="ECO:0000313" key="9">
    <source>
        <dbReference type="EMBL" id="KAK6516520.1"/>
    </source>
</evidence>
<keyword evidence="10" id="KW-1185">Reference proteome</keyword>
<gene>
    <name evidence="9" type="ORF">TWF506_006427</name>
</gene>
<keyword evidence="3 7" id="KW-0479">Metal-binding</keyword>
<feature type="transmembrane region" description="Helical" evidence="7">
    <location>
        <begin position="1148"/>
        <end position="1169"/>
    </location>
</feature>
<dbReference type="InterPro" id="IPR027256">
    <property type="entry name" value="P-typ_ATPase_IB"/>
</dbReference>
<dbReference type="NCBIfam" id="TIGR01511">
    <property type="entry name" value="ATPase-IB1_Cu"/>
    <property type="match status" value="1"/>
</dbReference>
<protein>
    <recommendedName>
        <fullName evidence="8">HMA domain-containing protein</fullName>
    </recommendedName>
</protein>
<dbReference type="SUPFAM" id="SSF81653">
    <property type="entry name" value="Calcium ATPase, transduction domain A"/>
    <property type="match status" value="1"/>
</dbReference>
<dbReference type="SFLD" id="SFLDF00027">
    <property type="entry name" value="p-type_atpase"/>
    <property type="match status" value="1"/>
</dbReference>
<dbReference type="InterPro" id="IPR017969">
    <property type="entry name" value="Heavy-metal-associated_CS"/>
</dbReference>
<comment type="subcellular location">
    <subcellularLocation>
        <location evidence="1 7">Membrane</location>
    </subcellularLocation>
</comment>
<dbReference type="PROSITE" id="PS50846">
    <property type="entry name" value="HMA_2"/>
    <property type="match status" value="1"/>
</dbReference>
<dbReference type="EMBL" id="JAVHJM010000003">
    <property type="protein sequence ID" value="KAK6516520.1"/>
    <property type="molecule type" value="Genomic_DNA"/>
</dbReference>
<evidence type="ECO:0000256" key="3">
    <source>
        <dbReference type="ARBA" id="ARBA00022723"/>
    </source>
</evidence>
<evidence type="ECO:0000259" key="8">
    <source>
        <dbReference type="PROSITE" id="PS50846"/>
    </source>
</evidence>
<dbReference type="GO" id="GO:0019829">
    <property type="term" value="F:ATPase-coupled monoatomic cation transmembrane transporter activity"/>
    <property type="evidence" value="ECO:0007669"/>
    <property type="project" value="InterPro"/>
</dbReference>
<dbReference type="InterPro" id="IPR036412">
    <property type="entry name" value="HAD-like_sf"/>
</dbReference>
<dbReference type="InterPro" id="IPR023298">
    <property type="entry name" value="ATPase_P-typ_TM_dom_sf"/>
</dbReference>
<dbReference type="PANTHER" id="PTHR46594:SF4">
    <property type="entry name" value="P-TYPE CATION-TRANSPORTING ATPASE"/>
    <property type="match status" value="1"/>
</dbReference>
<keyword evidence="7" id="KW-0067">ATP-binding</keyword>
<dbReference type="InterPro" id="IPR044492">
    <property type="entry name" value="P_typ_ATPase_HD_dom"/>
</dbReference>
<dbReference type="Pfam" id="PF00403">
    <property type="entry name" value="HMA"/>
    <property type="match status" value="1"/>
</dbReference>
<evidence type="ECO:0000313" key="10">
    <source>
        <dbReference type="Proteomes" id="UP001307849"/>
    </source>
</evidence>
<feature type="domain" description="HMA" evidence="8">
    <location>
        <begin position="379"/>
        <end position="442"/>
    </location>
</feature>
<keyword evidence="2 7" id="KW-0812">Transmembrane</keyword>
<dbReference type="Gene3D" id="3.30.70.100">
    <property type="match status" value="1"/>
</dbReference>
<dbReference type="AlphaFoldDB" id="A0AAN8N985"/>
<dbReference type="PROSITE" id="PS00154">
    <property type="entry name" value="ATPASE_E1_E2"/>
    <property type="match status" value="1"/>
</dbReference>
<dbReference type="InterPro" id="IPR006121">
    <property type="entry name" value="HMA_dom"/>
</dbReference>
<organism evidence="9 10">
    <name type="scientific">Arthrobotrys conoides</name>
    <dbReference type="NCBI Taxonomy" id="74498"/>
    <lineage>
        <taxon>Eukaryota</taxon>
        <taxon>Fungi</taxon>
        <taxon>Dikarya</taxon>
        <taxon>Ascomycota</taxon>
        <taxon>Pezizomycotina</taxon>
        <taxon>Orbiliomycetes</taxon>
        <taxon>Orbiliales</taxon>
        <taxon>Orbiliaceae</taxon>
        <taxon>Arthrobotrys</taxon>
    </lineage>
</organism>
<dbReference type="Gene3D" id="3.40.1110.10">
    <property type="entry name" value="Calcium-transporting ATPase, cytoplasmic domain N"/>
    <property type="match status" value="1"/>
</dbReference>
<feature type="transmembrane region" description="Helical" evidence="7">
    <location>
        <begin position="526"/>
        <end position="548"/>
    </location>
</feature>
<dbReference type="InterPro" id="IPR023299">
    <property type="entry name" value="ATPase_P-typ_cyto_dom_N"/>
</dbReference>
<dbReference type="InterPro" id="IPR023214">
    <property type="entry name" value="HAD_sf"/>
</dbReference>
<dbReference type="SUPFAM" id="SSF55008">
    <property type="entry name" value="HMA, heavy metal-associated domain"/>
    <property type="match status" value="1"/>
</dbReference>
<keyword evidence="6 7" id="KW-0472">Membrane</keyword>
<dbReference type="InterPro" id="IPR018303">
    <property type="entry name" value="ATPase_P-typ_P_site"/>
</dbReference>
<dbReference type="Gene3D" id="3.40.50.1000">
    <property type="entry name" value="HAD superfamily/HAD-like"/>
    <property type="match status" value="1"/>
</dbReference>
<dbReference type="NCBIfam" id="TIGR01525">
    <property type="entry name" value="ATPase-IB_hvy"/>
    <property type="match status" value="1"/>
</dbReference>
<evidence type="ECO:0000256" key="1">
    <source>
        <dbReference type="ARBA" id="ARBA00004370"/>
    </source>
</evidence>
<feature type="transmembrane region" description="Helical" evidence="7">
    <location>
        <begin position="560"/>
        <end position="583"/>
    </location>
</feature>
<dbReference type="SUPFAM" id="SSF81665">
    <property type="entry name" value="Calcium ATPase, transmembrane domain M"/>
    <property type="match status" value="1"/>
</dbReference>
<dbReference type="SFLD" id="SFLDG00002">
    <property type="entry name" value="C1.7:_P-type_atpase_like"/>
    <property type="match status" value="1"/>
</dbReference>
<dbReference type="InterPro" id="IPR001757">
    <property type="entry name" value="P_typ_ATPase"/>
</dbReference>
<dbReference type="SUPFAM" id="SSF56784">
    <property type="entry name" value="HAD-like"/>
    <property type="match status" value="1"/>
</dbReference>
<dbReference type="Proteomes" id="UP001307849">
    <property type="component" value="Unassembled WGS sequence"/>
</dbReference>
<keyword evidence="4" id="KW-1278">Translocase</keyword>
<evidence type="ECO:0000256" key="6">
    <source>
        <dbReference type="ARBA" id="ARBA00023136"/>
    </source>
</evidence>
<name>A0AAN8N985_9PEZI</name>
<dbReference type="Pfam" id="PF00702">
    <property type="entry name" value="Hydrolase"/>
    <property type="match status" value="1"/>
</dbReference>
<dbReference type="GO" id="GO:0046872">
    <property type="term" value="F:metal ion binding"/>
    <property type="evidence" value="ECO:0007669"/>
    <property type="project" value="UniProtKB-KW"/>
</dbReference>
<dbReference type="Pfam" id="PF24534">
    <property type="entry name" value="HMA_PCA1"/>
    <property type="match status" value="1"/>
</dbReference>
<sequence>MSEQIQESSNCDAFPIGCCVDCGCGRSACDESCVRTLALLKCRASCDGLNQKETILGKVPDNAADSCCAATRTNNGACGKMILGSDRLENSLGDADLCLGLEKQPVGTNIQSGDIDAGADIQKNDCTNQPGIPTSTGANRQGGCCTKQGLGDDCGSETSESCCPKKQGTGNAQEDFSTTRAPETCCVEKQDESYTYQQGGCSSRKGNSSARKQDSCGTRQKLDCCTTDKPESTVRSIPQAESQNTTKEACTDHLQQAMNEYLNLIQKGICICCSILDRLDTCCGRPIPNKKPVLDNQSTIISESSPLETTQQSSNRRIVSACKKPCCGQSTILDNVKSTEALSSCPLGDLEITPIHEGRASKSGIQTKEADIKNAAARQHIFLGVAGMTCTGCTRKVINVLNGVNGVSSVNVTFVTGVAEFDLDLAVSNLQQVIPRIEKETGFKFSQIVSNHQTLDLQIDPAVAKSVLEQLRSAAVESVEQISKSVYRVNYDPAVIGARTLLSSIRGASLAPPGNDAKLINGRRRLIRMAWITGIAAVLTIPILVLNWSSNPVPYSKRSIVSLVLATFVQALAIPEFYVGAITSLIYSRVIEMDMLVVISISAAYAYSVVAFALTHAGYVLETGEFFETSSLLITLVLLGRLIAAVAKVRAISAVSLRSLQAEKALLVVPSSGTIEIDARLLQLGDSFVVPAHSRIVTDGMVIDGKSSVDESMITGENVPVPKAIGDEVIAGTINCSSPLTISMTRLPGKNSITDIANLVENALAAKPRIQDLADTVAGYFIPVVIGIALIVFGIWMAVALKLRGENGGGAVGVAITYSIAVLAVSCPCALGLAVPMVLVIAGGVAARSGVIIKQADVIERGYKVTDVVFDKTGTITKGDLTVVHEQLFPHLHSSDVLSIAKSATKENQHPVSMAVAKHLQLNSNSFAKLENVESIPGAGIQCEWQGSIIKAGNPYWLNIEDQPEVATLIEQGMSLFCITIDFTLVAAFGLKANIRDEAKQVIADLQRSSIKCHIVSGDGPRVVEDVAAAIGIPLSNTASRHSPAQKQHYVKELMLSGRTVLFCGDGTNDAVAVAQANVGVQIGTTSDITRATADVVLLGGLDGILILLDISKRSSRRIGFNFVWSAIYNVFAILLAGGAFVKARIPPAYAGLGEVVSVVPVIVAALTLSRAKRTN</sequence>
<keyword evidence="7" id="KW-0547">Nucleotide-binding</keyword>
<dbReference type="GO" id="GO:0016887">
    <property type="term" value="F:ATP hydrolysis activity"/>
    <property type="evidence" value="ECO:0007669"/>
    <property type="project" value="InterPro"/>
</dbReference>
<accession>A0AAN8N985</accession>